<dbReference type="RefSeq" id="XP_007691122.1">
    <property type="nucleotide sequence ID" value="XM_007692932.1"/>
</dbReference>
<dbReference type="HOGENOM" id="CLU_1532275_0_0_1"/>
<dbReference type="AlphaFoldDB" id="W6YSC7"/>
<dbReference type="KEGG" id="bor:COCMIDRAFT_29005"/>
<name>W6YSC7_COCMI</name>
<proteinExistence type="predicted"/>
<evidence type="ECO:0000313" key="1">
    <source>
        <dbReference type="EMBL" id="EUC42352.1"/>
    </source>
</evidence>
<sequence>MPRRLRAPAMFEVYFPAQSRCWYGRGQGRENAVRQRRSTVEQDCPMLLLHPVAGLNTYKCVKMGVVYSVLYQDVAWCCKSGSPRRASISVRWQRGEWITMAAYLGAGAARAVVVAVALSSPPMPLCCTAWPCQARPGNVMQVNKSNTTTTTTMAAAATSMNAVQCSAVSTIAILV</sequence>
<organism evidence="1 2">
    <name type="scientific">Bipolaris oryzae ATCC 44560</name>
    <dbReference type="NCBI Taxonomy" id="930090"/>
    <lineage>
        <taxon>Eukaryota</taxon>
        <taxon>Fungi</taxon>
        <taxon>Dikarya</taxon>
        <taxon>Ascomycota</taxon>
        <taxon>Pezizomycotina</taxon>
        <taxon>Dothideomycetes</taxon>
        <taxon>Pleosporomycetidae</taxon>
        <taxon>Pleosporales</taxon>
        <taxon>Pleosporineae</taxon>
        <taxon>Pleosporaceae</taxon>
        <taxon>Bipolaris</taxon>
    </lineage>
</organism>
<dbReference type="EMBL" id="KI964064">
    <property type="protein sequence ID" value="EUC42352.1"/>
    <property type="molecule type" value="Genomic_DNA"/>
</dbReference>
<accession>W6YSC7</accession>
<dbReference type="GeneID" id="19121420"/>
<protein>
    <submittedName>
        <fullName evidence="1">Uncharacterized protein</fullName>
    </submittedName>
</protein>
<gene>
    <name evidence="1" type="ORF">COCMIDRAFT_29005</name>
</gene>
<reference evidence="1 2" key="1">
    <citation type="journal article" date="2013" name="PLoS Genet.">
        <title>Comparative genome structure, secondary metabolite, and effector coding capacity across Cochliobolus pathogens.</title>
        <authorList>
            <person name="Condon B.J."/>
            <person name="Leng Y."/>
            <person name="Wu D."/>
            <person name="Bushley K.E."/>
            <person name="Ohm R.A."/>
            <person name="Otillar R."/>
            <person name="Martin J."/>
            <person name="Schackwitz W."/>
            <person name="Grimwood J."/>
            <person name="MohdZainudin N."/>
            <person name="Xue C."/>
            <person name="Wang R."/>
            <person name="Manning V.A."/>
            <person name="Dhillon B."/>
            <person name="Tu Z.J."/>
            <person name="Steffenson B.J."/>
            <person name="Salamov A."/>
            <person name="Sun H."/>
            <person name="Lowry S."/>
            <person name="LaButti K."/>
            <person name="Han J."/>
            <person name="Copeland A."/>
            <person name="Lindquist E."/>
            <person name="Barry K."/>
            <person name="Schmutz J."/>
            <person name="Baker S.E."/>
            <person name="Ciuffetti L.M."/>
            <person name="Grigoriev I.V."/>
            <person name="Zhong S."/>
            <person name="Turgeon B.G."/>
        </authorList>
    </citation>
    <scope>NUCLEOTIDE SEQUENCE [LARGE SCALE GENOMIC DNA]</scope>
    <source>
        <strain evidence="1 2">ATCC 44560</strain>
    </source>
</reference>
<dbReference type="Proteomes" id="UP000054032">
    <property type="component" value="Unassembled WGS sequence"/>
</dbReference>
<evidence type="ECO:0000313" key="2">
    <source>
        <dbReference type="Proteomes" id="UP000054032"/>
    </source>
</evidence>
<keyword evidence="2" id="KW-1185">Reference proteome</keyword>